<comment type="caution">
    <text evidence="1">The sequence shown here is derived from an EMBL/GenBank/DDBJ whole genome shotgun (WGS) entry which is preliminary data.</text>
</comment>
<keyword evidence="2" id="KW-1185">Reference proteome</keyword>
<dbReference type="EMBL" id="SAIY01000005">
    <property type="protein sequence ID" value="NGM14334.1"/>
    <property type="molecule type" value="Genomic_DNA"/>
</dbReference>
<organism evidence="1 2">
    <name type="scientific">Verrucosispora sioxanthis</name>
    <dbReference type="NCBI Taxonomy" id="2499994"/>
    <lineage>
        <taxon>Bacteria</taxon>
        <taxon>Bacillati</taxon>
        <taxon>Actinomycetota</taxon>
        <taxon>Actinomycetes</taxon>
        <taxon>Micromonosporales</taxon>
        <taxon>Micromonosporaceae</taxon>
        <taxon>Micromonospora</taxon>
    </lineage>
</organism>
<evidence type="ECO:0000313" key="2">
    <source>
        <dbReference type="Proteomes" id="UP000478148"/>
    </source>
</evidence>
<sequence length="331" mass="35486">MLPRCPSQPSPQTIVADVHHWATSAPMRDLVDAFGGAFPATSDDLTATGVLLKWLDDFSAGCWNFRAGAERPAAPEPELDGDTRALVLSAAVALGLVEATKPLHEQYTHLIVLGGMARACLQRTSYAAALINGGFVGRPEVAALGSFRPLATEEQALLAAHGAAGGATEMDAMDAGVQRYLGLRSPIDDESVLDGSNQNLSWRVRTYQRDDTPTVRVLAAPSSDPARRANTGDTQRYWAQRLQLTAEDRVLVVTSAIYVPFQHADAIRTLGVPFGVDVDTVGVEADWSHEPTLHQPVTPGKYLQEIRSGIRSMRWLVTAAQQATAPTTAPA</sequence>
<reference evidence="1 2" key="1">
    <citation type="submission" date="2020-02" db="EMBL/GenBank/DDBJ databases">
        <title>Draft Genome Sequence of Verrucosispora sp. Strain CWR15, Isolated from Gulf of Mexico Sponge.</title>
        <authorList>
            <person name="Kennedy S.J."/>
            <person name="Cella E."/>
            <person name="Azarian T."/>
            <person name="Baker B.J."/>
            <person name="Shaw L.N."/>
        </authorList>
    </citation>
    <scope>NUCLEOTIDE SEQUENCE [LARGE SCALE GENOMIC DNA]</scope>
    <source>
        <strain evidence="1 2">CWR15</strain>
    </source>
</reference>
<protein>
    <submittedName>
        <fullName evidence="1">Uncharacterized protein</fullName>
    </submittedName>
</protein>
<evidence type="ECO:0000313" key="1">
    <source>
        <dbReference type="EMBL" id="NGM14334.1"/>
    </source>
</evidence>
<name>A0A6M1L7V0_9ACTN</name>
<gene>
    <name evidence="1" type="ORF">ENC19_17510</name>
</gene>
<dbReference type="AlphaFoldDB" id="A0A6M1L7V0"/>
<accession>A0A6M1L7V0</accession>
<dbReference type="Proteomes" id="UP000478148">
    <property type="component" value="Unassembled WGS sequence"/>
</dbReference>
<proteinExistence type="predicted"/>